<dbReference type="EMBL" id="JAAARO010000021">
    <property type="protein sequence ID" value="KAF5729379.1"/>
    <property type="molecule type" value="Genomic_DNA"/>
</dbReference>
<dbReference type="PROSITE" id="PS01031">
    <property type="entry name" value="SHSP"/>
    <property type="match status" value="1"/>
</dbReference>
<keyword evidence="2" id="KW-1003">Cell membrane</keyword>
<dbReference type="Pfam" id="PF00011">
    <property type="entry name" value="HSP20"/>
    <property type="match status" value="1"/>
</dbReference>
<dbReference type="PANTHER" id="PTHR43670:SF114">
    <property type="entry name" value="OS05G0592000 PROTEIN"/>
    <property type="match status" value="1"/>
</dbReference>
<gene>
    <name evidence="10" type="ORF">HS088_TW21G01544</name>
</gene>
<dbReference type="AlphaFoldDB" id="A0A7J7C5F8"/>
<dbReference type="Proteomes" id="UP000593562">
    <property type="component" value="Unassembled WGS sequence"/>
</dbReference>
<keyword evidence="8" id="KW-0812">Transmembrane</keyword>
<feature type="compositionally biased region" description="Basic and acidic residues" evidence="7">
    <location>
        <begin position="1"/>
        <end position="26"/>
    </location>
</feature>
<protein>
    <submittedName>
        <fullName evidence="10">Inactive protein RESTRICTED TEV MOVEMENT 2-like</fullName>
    </submittedName>
</protein>
<dbReference type="Gene3D" id="2.60.40.790">
    <property type="match status" value="1"/>
</dbReference>
<dbReference type="CDD" id="cd06464">
    <property type="entry name" value="ACD_sHsps-like"/>
    <property type="match status" value="1"/>
</dbReference>
<keyword evidence="11" id="KW-1185">Reference proteome</keyword>
<dbReference type="GO" id="GO:0006952">
    <property type="term" value="P:defense response"/>
    <property type="evidence" value="ECO:0007669"/>
    <property type="project" value="UniProtKB-KW"/>
</dbReference>
<evidence type="ECO:0000313" key="10">
    <source>
        <dbReference type="EMBL" id="KAF5729379.1"/>
    </source>
</evidence>
<dbReference type="PANTHER" id="PTHR43670">
    <property type="entry name" value="HEAT SHOCK PROTEIN 26"/>
    <property type="match status" value="1"/>
</dbReference>
<evidence type="ECO:0000313" key="11">
    <source>
        <dbReference type="Proteomes" id="UP000593562"/>
    </source>
</evidence>
<evidence type="ECO:0000256" key="3">
    <source>
        <dbReference type="ARBA" id="ARBA00022821"/>
    </source>
</evidence>
<evidence type="ECO:0000256" key="6">
    <source>
        <dbReference type="SAM" id="Coils"/>
    </source>
</evidence>
<reference evidence="10 11" key="1">
    <citation type="journal article" date="2020" name="Nat. Commun.">
        <title>Genome of Tripterygium wilfordii and identification of cytochrome P450 involved in triptolide biosynthesis.</title>
        <authorList>
            <person name="Tu L."/>
            <person name="Su P."/>
            <person name="Zhang Z."/>
            <person name="Gao L."/>
            <person name="Wang J."/>
            <person name="Hu T."/>
            <person name="Zhou J."/>
            <person name="Zhang Y."/>
            <person name="Zhao Y."/>
            <person name="Liu Y."/>
            <person name="Song Y."/>
            <person name="Tong Y."/>
            <person name="Lu Y."/>
            <person name="Yang J."/>
            <person name="Xu C."/>
            <person name="Jia M."/>
            <person name="Peters R.J."/>
            <person name="Huang L."/>
            <person name="Gao W."/>
        </authorList>
    </citation>
    <scope>NUCLEOTIDE SEQUENCE [LARGE SCALE GENOMIC DNA]</scope>
    <source>
        <strain evidence="11">cv. XIE 37</strain>
        <tissue evidence="10">Leaf</tissue>
    </source>
</reference>
<comment type="similarity">
    <text evidence="4 5">Belongs to the small heat shock protein (HSP20) family.</text>
</comment>
<evidence type="ECO:0000256" key="4">
    <source>
        <dbReference type="PROSITE-ProRule" id="PRU00285"/>
    </source>
</evidence>
<evidence type="ECO:0000256" key="7">
    <source>
        <dbReference type="SAM" id="MobiDB-lite"/>
    </source>
</evidence>
<feature type="transmembrane region" description="Helical" evidence="8">
    <location>
        <begin position="315"/>
        <end position="335"/>
    </location>
</feature>
<keyword evidence="8" id="KW-1133">Transmembrane helix</keyword>
<comment type="caution">
    <text evidence="10">The sequence shown here is derived from an EMBL/GenBank/DDBJ whole genome shotgun (WGS) entry which is preliminary data.</text>
</comment>
<sequence>MATLRPRDGGSSDTIRFEDFHPKSDRQEEEGAQILTLHLPAGFDKEQIKITYVHSTRIVRVQGERSIGKNVWGRFNETFPVPTNCVVNKISGKLQEGVLTITMPKQIMTPLIISPKVDVRPPEPSKEPKPTDPPKTGSDPVRSSKDQQEPKPTDPPKTGSDPIRPPKDQQGPKPVEPPVPPKPATPEPKLKPVISPKEDGKKVVSSQTPQEAKQKQEIEETSKATSSTTTTVKEEDGVKTVLSEPRKIIASLDKQSGKKRKELVIADAALGKKERREEKVKEDKDSLLEKLKETKNVSKRSGKELAFQLTEERKALLNAGVAVLVVVALGAYITYSIKSSGNTKN</sequence>
<name>A0A7J7C5F8_TRIWF</name>
<feature type="region of interest" description="Disordered" evidence="7">
    <location>
        <begin position="112"/>
        <end position="238"/>
    </location>
</feature>
<evidence type="ECO:0000259" key="9">
    <source>
        <dbReference type="PROSITE" id="PS01031"/>
    </source>
</evidence>
<dbReference type="OrthoDB" id="1431247at2759"/>
<feature type="compositionally biased region" description="Basic and acidic residues" evidence="7">
    <location>
        <begin position="212"/>
        <end position="222"/>
    </location>
</feature>
<evidence type="ECO:0000256" key="8">
    <source>
        <dbReference type="SAM" id="Phobius"/>
    </source>
</evidence>
<dbReference type="GO" id="GO:0005886">
    <property type="term" value="C:plasma membrane"/>
    <property type="evidence" value="ECO:0007669"/>
    <property type="project" value="UniProtKB-SubCell"/>
</dbReference>
<feature type="region of interest" description="Disordered" evidence="7">
    <location>
        <begin position="1"/>
        <end position="28"/>
    </location>
</feature>
<comment type="subcellular location">
    <subcellularLocation>
        <location evidence="1">Cell membrane</location>
        <topology evidence="1">Single-pass membrane protein</topology>
    </subcellularLocation>
</comment>
<dbReference type="InParanoid" id="A0A7J7C5F8"/>
<feature type="compositionally biased region" description="Basic and acidic residues" evidence="7">
    <location>
        <begin position="117"/>
        <end position="132"/>
    </location>
</feature>
<keyword evidence="3" id="KW-0611">Plant defense</keyword>
<feature type="compositionally biased region" description="Pro residues" evidence="7">
    <location>
        <begin position="174"/>
        <end position="186"/>
    </location>
</feature>
<dbReference type="InterPro" id="IPR002068">
    <property type="entry name" value="A-crystallin/Hsp20_dom"/>
</dbReference>
<keyword evidence="6" id="KW-0175">Coiled coil</keyword>
<evidence type="ECO:0000256" key="2">
    <source>
        <dbReference type="ARBA" id="ARBA00022475"/>
    </source>
</evidence>
<dbReference type="GO" id="GO:0034605">
    <property type="term" value="P:cellular response to heat"/>
    <property type="evidence" value="ECO:0007669"/>
    <property type="project" value="TreeGrafter"/>
</dbReference>
<dbReference type="SUPFAM" id="SSF49764">
    <property type="entry name" value="HSP20-like chaperones"/>
    <property type="match status" value="1"/>
</dbReference>
<dbReference type="FunCoup" id="A0A7J7C5F8">
    <property type="interactions" value="112"/>
</dbReference>
<dbReference type="InterPro" id="IPR008978">
    <property type="entry name" value="HSP20-like_chaperone"/>
</dbReference>
<feature type="compositionally biased region" description="Basic and acidic residues" evidence="7">
    <location>
        <begin position="142"/>
        <end position="154"/>
    </location>
</feature>
<feature type="domain" description="SHSP" evidence="9">
    <location>
        <begin position="15"/>
        <end position="120"/>
    </location>
</feature>
<organism evidence="10 11">
    <name type="scientific">Tripterygium wilfordii</name>
    <name type="common">Thunder God vine</name>
    <dbReference type="NCBI Taxonomy" id="458696"/>
    <lineage>
        <taxon>Eukaryota</taxon>
        <taxon>Viridiplantae</taxon>
        <taxon>Streptophyta</taxon>
        <taxon>Embryophyta</taxon>
        <taxon>Tracheophyta</taxon>
        <taxon>Spermatophyta</taxon>
        <taxon>Magnoliopsida</taxon>
        <taxon>eudicotyledons</taxon>
        <taxon>Gunneridae</taxon>
        <taxon>Pentapetalae</taxon>
        <taxon>rosids</taxon>
        <taxon>fabids</taxon>
        <taxon>Celastrales</taxon>
        <taxon>Celastraceae</taxon>
        <taxon>Tripterygium</taxon>
    </lineage>
</organism>
<evidence type="ECO:0000256" key="5">
    <source>
        <dbReference type="RuleBase" id="RU003616"/>
    </source>
</evidence>
<feature type="coiled-coil region" evidence="6">
    <location>
        <begin position="270"/>
        <end position="297"/>
    </location>
</feature>
<evidence type="ECO:0000256" key="1">
    <source>
        <dbReference type="ARBA" id="ARBA00004162"/>
    </source>
</evidence>
<proteinExistence type="inferred from homology"/>
<accession>A0A7J7C5F8</accession>
<keyword evidence="8" id="KW-0472">Membrane</keyword>